<dbReference type="OrthoDB" id="379118at2157"/>
<dbReference type="EMBL" id="CP034145">
    <property type="protein sequence ID" value="AZH26023.1"/>
    <property type="molecule type" value="Genomic_DNA"/>
</dbReference>
<evidence type="ECO:0000313" key="1">
    <source>
        <dbReference type="EMBL" id="AZH26023.1"/>
    </source>
</evidence>
<dbReference type="RefSeq" id="WP_124897075.1">
    <property type="nucleotide sequence ID" value="NZ_CP034145.1"/>
</dbReference>
<evidence type="ECO:0000313" key="2">
    <source>
        <dbReference type="Proteomes" id="UP000282007"/>
    </source>
</evidence>
<protein>
    <submittedName>
        <fullName evidence="1">Uncharacterized protein</fullName>
    </submittedName>
</protein>
<dbReference type="AlphaFoldDB" id="A0A3G8QTY9"/>
<dbReference type="GeneID" id="38472004"/>
<keyword evidence="2" id="KW-1185">Reference proteome</keyword>
<accession>A0A3G8QTY9</accession>
<dbReference type="InterPro" id="IPR058716">
    <property type="entry name" value="WNWW_dom-containing"/>
</dbReference>
<gene>
    <name evidence="1" type="ORF">DU502_11920</name>
</gene>
<dbReference type="Proteomes" id="UP000282007">
    <property type="component" value="Chromosome"/>
</dbReference>
<proteinExistence type="predicted"/>
<dbReference type="KEGG" id="haer:DU502_11920"/>
<organism evidence="1 2">
    <name type="scientific">Haloplanus aerogenes</name>
    <dbReference type="NCBI Taxonomy" id="660522"/>
    <lineage>
        <taxon>Archaea</taxon>
        <taxon>Methanobacteriati</taxon>
        <taxon>Methanobacteriota</taxon>
        <taxon>Stenosarchaea group</taxon>
        <taxon>Halobacteria</taxon>
        <taxon>Halobacteriales</taxon>
        <taxon>Haloferacaceae</taxon>
        <taxon>Haloplanus</taxon>
    </lineage>
</organism>
<dbReference type="Pfam" id="PF26484">
    <property type="entry name" value="WNWW"/>
    <property type="match status" value="1"/>
</dbReference>
<sequence length="89" mass="10252">MDRDYLKDQIVEEFGCSRVVAREISQKALQLKSEAAAESRNWDGPEIDSEYVVSRLKMAPGHLSPTARWNWWVGMMNAFGGSRQDYRID</sequence>
<name>A0A3G8QTY9_9EURY</name>
<reference evidence="1 2" key="1">
    <citation type="submission" date="2018-07" db="EMBL/GenBank/DDBJ databases">
        <title>Genome sequences of Haloplanus aerogenes JCM 16430T.</title>
        <authorList>
            <person name="Kim Y.B."/>
            <person name="Roh S.W."/>
        </authorList>
    </citation>
    <scope>NUCLEOTIDE SEQUENCE [LARGE SCALE GENOMIC DNA]</scope>
    <source>
        <strain evidence="1 2">JCM 16430</strain>
    </source>
</reference>